<reference evidence="2" key="1">
    <citation type="journal article" date="2023" name="bioRxiv">
        <title>Improved chromosome-level genome assembly for marigold (Tagetes erecta).</title>
        <authorList>
            <person name="Jiang F."/>
            <person name="Yuan L."/>
            <person name="Wang S."/>
            <person name="Wang H."/>
            <person name="Xu D."/>
            <person name="Wang A."/>
            <person name="Fan W."/>
        </authorList>
    </citation>
    <scope>NUCLEOTIDE SEQUENCE</scope>
    <source>
        <strain evidence="2">WSJ</strain>
        <tissue evidence="2">Leaf</tissue>
    </source>
</reference>
<gene>
    <name evidence="2" type="ORF">QVD17_17830</name>
</gene>
<dbReference type="EMBL" id="JAUHHV010000005">
    <property type="protein sequence ID" value="KAK1422547.1"/>
    <property type="molecule type" value="Genomic_DNA"/>
</dbReference>
<proteinExistence type="predicted"/>
<feature type="region of interest" description="Disordered" evidence="1">
    <location>
        <begin position="146"/>
        <end position="216"/>
    </location>
</feature>
<feature type="compositionally biased region" description="Polar residues" evidence="1">
    <location>
        <begin position="207"/>
        <end position="216"/>
    </location>
</feature>
<evidence type="ECO:0000313" key="3">
    <source>
        <dbReference type="Proteomes" id="UP001229421"/>
    </source>
</evidence>
<dbReference type="AlphaFoldDB" id="A0AAD8KLJ3"/>
<name>A0AAD8KLJ3_TARER</name>
<dbReference type="Proteomes" id="UP001229421">
    <property type="component" value="Unassembled WGS sequence"/>
</dbReference>
<protein>
    <submittedName>
        <fullName evidence="2">Uncharacterized protein</fullName>
    </submittedName>
</protein>
<keyword evidence="3" id="KW-1185">Reference proteome</keyword>
<organism evidence="2 3">
    <name type="scientific">Tagetes erecta</name>
    <name type="common">African marigold</name>
    <dbReference type="NCBI Taxonomy" id="13708"/>
    <lineage>
        <taxon>Eukaryota</taxon>
        <taxon>Viridiplantae</taxon>
        <taxon>Streptophyta</taxon>
        <taxon>Embryophyta</taxon>
        <taxon>Tracheophyta</taxon>
        <taxon>Spermatophyta</taxon>
        <taxon>Magnoliopsida</taxon>
        <taxon>eudicotyledons</taxon>
        <taxon>Gunneridae</taxon>
        <taxon>Pentapetalae</taxon>
        <taxon>asterids</taxon>
        <taxon>campanulids</taxon>
        <taxon>Asterales</taxon>
        <taxon>Asteraceae</taxon>
        <taxon>Asteroideae</taxon>
        <taxon>Heliantheae alliance</taxon>
        <taxon>Tageteae</taxon>
        <taxon>Tagetes</taxon>
    </lineage>
</organism>
<accession>A0AAD8KLJ3</accession>
<sequence>MLRMRSLLRPLIERFLRLGTLGCLYETNFDCFYEHDINWRPYLCCKLPNTLQSQSDSRRFLRLGPIFNNNYVVHHRPDRVLAQFGIQDDDISISMIGELDYKIKFKDNRGKFKRNYEEIFKRELDLYRRNIMLVSGDRRLRLDVSASKHEADEEPLAQQLTESDEEPLAQQLKRLRVRKRSKAVETSPPLEDAMDPTQRSVMDEGVNFSSQDLPPE</sequence>
<evidence type="ECO:0000313" key="2">
    <source>
        <dbReference type="EMBL" id="KAK1422547.1"/>
    </source>
</evidence>
<evidence type="ECO:0000256" key="1">
    <source>
        <dbReference type="SAM" id="MobiDB-lite"/>
    </source>
</evidence>
<comment type="caution">
    <text evidence="2">The sequence shown here is derived from an EMBL/GenBank/DDBJ whole genome shotgun (WGS) entry which is preliminary data.</text>
</comment>